<name>A0A4R7VY12_9PSEU</name>
<evidence type="ECO:0000256" key="5">
    <source>
        <dbReference type="ARBA" id="ARBA00022989"/>
    </source>
</evidence>
<feature type="transmembrane region" description="Helical" evidence="7">
    <location>
        <begin position="138"/>
        <end position="156"/>
    </location>
</feature>
<keyword evidence="4 7" id="KW-0812">Transmembrane</keyword>
<dbReference type="EMBL" id="SOCP01000003">
    <property type="protein sequence ID" value="TDV55053.1"/>
    <property type="molecule type" value="Genomic_DNA"/>
</dbReference>
<evidence type="ECO:0000256" key="2">
    <source>
        <dbReference type="ARBA" id="ARBA00010792"/>
    </source>
</evidence>
<evidence type="ECO:0000256" key="6">
    <source>
        <dbReference type="ARBA" id="ARBA00023136"/>
    </source>
</evidence>
<evidence type="ECO:0000313" key="9">
    <source>
        <dbReference type="EMBL" id="TDV55053.1"/>
    </source>
</evidence>
<dbReference type="Pfam" id="PF09335">
    <property type="entry name" value="VTT_dom"/>
    <property type="match status" value="1"/>
</dbReference>
<comment type="subcellular location">
    <subcellularLocation>
        <location evidence="1 7">Cell membrane</location>
        <topology evidence="1 7">Multi-pass membrane protein</topology>
    </subcellularLocation>
</comment>
<evidence type="ECO:0000256" key="1">
    <source>
        <dbReference type="ARBA" id="ARBA00004651"/>
    </source>
</evidence>
<sequence>MSGLFGVDWSHPSSIGYPVIFGGVLIGSIVPIIPTGAVVGAGAALAVSGGDLNLVLVILVAMLGALVGDLVTFAAGQGGRGALTRFFEKRQSAEKLASAREKFTQKGWLLVVVGRMVPAGRIPVLLAAGALSYPWRRLVPAAAGACLLWAVAYALLGVVSGGLFDNPLVATLIATTLILLVTVVVGLLARRRERRRASKEHDRAGST</sequence>
<feature type="transmembrane region" description="Helical" evidence="7">
    <location>
        <begin position="168"/>
        <end position="189"/>
    </location>
</feature>
<feature type="domain" description="VTT" evidence="8">
    <location>
        <begin position="44"/>
        <end position="157"/>
    </location>
</feature>
<dbReference type="PANTHER" id="PTHR30353">
    <property type="entry name" value="INNER MEMBRANE PROTEIN DEDA-RELATED"/>
    <property type="match status" value="1"/>
</dbReference>
<dbReference type="InterPro" id="IPR032818">
    <property type="entry name" value="DedA-like"/>
</dbReference>
<evidence type="ECO:0000313" key="10">
    <source>
        <dbReference type="Proteomes" id="UP000294927"/>
    </source>
</evidence>
<protein>
    <submittedName>
        <fullName evidence="9">Membrane protein DedA with SNARE-associated domain</fullName>
    </submittedName>
</protein>
<dbReference type="PANTHER" id="PTHR30353:SF0">
    <property type="entry name" value="TRANSMEMBRANE PROTEIN"/>
    <property type="match status" value="1"/>
</dbReference>
<keyword evidence="10" id="KW-1185">Reference proteome</keyword>
<feature type="transmembrane region" description="Helical" evidence="7">
    <location>
        <begin position="108"/>
        <end position="131"/>
    </location>
</feature>
<dbReference type="Proteomes" id="UP000294927">
    <property type="component" value="Unassembled WGS sequence"/>
</dbReference>
<comment type="similarity">
    <text evidence="2 7">Belongs to the DedA family.</text>
</comment>
<gene>
    <name evidence="9" type="ORF">CLV71_103294</name>
</gene>
<dbReference type="OrthoDB" id="5189166at2"/>
<comment type="caution">
    <text evidence="9">The sequence shown here is derived from an EMBL/GenBank/DDBJ whole genome shotgun (WGS) entry which is preliminary data.</text>
</comment>
<evidence type="ECO:0000256" key="4">
    <source>
        <dbReference type="ARBA" id="ARBA00022692"/>
    </source>
</evidence>
<evidence type="ECO:0000256" key="3">
    <source>
        <dbReference type="ARBA" id="ARBA00022475"/>
    </source>
</evidence>
<accession>A0A4R7VY12</accession>
<evidence type="ECO:0000256" key="7">
    <source>
        <dbReference type="RuleBase" id="RU367016"/>
    </source>
</evidence>
<keyword evidence="5 7" id="KW-1133">Transmembrane helix</keyword>
<feature type="transmembrane region" description="Helical" evidence="7">
    <location>
        <begin position="20"/>
        <end position="47"/>
    </location>
</feature>
<evidence type="ECO:0000259" key="8">
    <source>
        <dbReference type="Pfam" id="PF09335"/>
    </source>
</evidence>
<proteinExistence type="inferred from homology"/>
<organism evidence="9 10">
    <name type="scientific">Actinophytocola oryzae</name>
    <dbReference type="NCBI Taxonomy" id="502181"/>
    <lineage>
        <taxon>Bacteria</taxon>
        <taxon>Bacillati</taxon>
        <taxon>Actinomycetota</taxon>
        <taxon>Actinomycetes</taxon>
        <taxon>Pseudonocardiales</taxon>
        <taxon>Pseudonocardiaceae</taxon>
    </lineage>
</organism>
<dbReference type="InterPro" id="IPR032816">
    <property type="entry name" value="VTT_dom"/>
</dbReference>
<dbReference type="AlphaFoldDB" id="A0A4R7VY12"/>
<keyword evidence="3 7" id="KW-1003">Cell membrane</keyword>
<reference evidence="9 10" key="1">
    <citation type="submission" date="2019-03" db="EMBL/GenBank/DDBJ databases">
        <title>Genomic Encyclopedia of Archaeal and Bacterial Type Strains, Phase II (KMG-II): from individual species to whole genera.</title>
        <authorList>
            <person name="Goeker M."/>
        </authorList>
    </citation>
    <scope>NUCLEOTIDE SEQUENCE [LARGE SCALE GENOMIC DNA]</scope>
    <source>
        <strain evidence="9 10">DSM 45499</strain>
    </source>
</reference>
<dbReference type="RefSeq" id="WP_133902160.1">
    <property type="nucleotide sequence ID" value="NZ_SOCP01000003.1"/>
</dbReference>
<dbReference type="GO" id="GO:0005886">
    <property type="term" value="C:plasma membrane"/>
    <property type="evidence" value="ECO:0007669"/>
    <property type="project" value="UniProtKB-SubCell"/>
</dbReference>
<feature type="transmembrane region" description="Helical" evidence="7">
    <location>
        <begin position="54"/>
        <end position="75"/>
    </location>
</feature>
<keyword evidence="6 7" id="KW-0472">Membrane</keyword>